<dbReference type="PANTHER" id="PTHR43352">
    <property type="entry name" value="ACETYL-COA SYNTHETASE"/>
    <property type="match status" value="1"/>
</dbReference>
<proteinExistence type="predicted"/>
<evidence type="ECO:0000313" key="5">
    <source>
        <dbReference type="Proteomes" id="UP001521209"/>
    </source>
</evidence>
<dbReference type="RefSeq" id="WP_235706070.1">
    <property type="nucleotide sequence ID" value="NZ_JAKGBZ010000078.1"/>
</dbReference>
<dbReference type="Pfam" id="PF00501">
    <property type="entry name" value="AMP-binding"/>
    <property type="match status" value="1"/>
</dbReference>
<dbReference type="GO" id="GO:0016874">
    <property type="term" value="F:ligase activity"/>
    <property type="evidence" value="ECO:0007669"/>
    <property type="project" value="UniProtKB-KW"/>
</dbReference>
<dbReference type="InterPro" id="IPR045851">
    <property type="entry name" value="AMP-bd_C_sf"/>
</dbReference>
<dbReference type="InterPro" id="IPR011957">
    <property type="entry name" value="Benz_CoA_lig"/>
</dbReference>
<name>A0ABS9E1G7_9PROT</name>
<evidence type="ECO:0000259" key="3">
    <source>
        <dbReference type="Pfam" id="PF13193"/>
    </source>
</evidence>
<dbReference type="SUPFAM" id="SSF56801">
    <property type="entry name" value="Acetyl-CoA synthetase-like"/>
    <property type="match status" value="1"/>
</dbReference>
<gene>
    <name evidence="4" type="ORF">L2A60_19065</name>
</gene>
<dbReference type="EMBL" id="JAKGBZ010000078">
    <property type="protein sequence ID" value="MCF3948759.1"/>
    <property type="molecule type" value="Genomic_DNA"/>
</dbReference>
<accession>A0ABS9E1G7</accession>
<keyword evidence="5" id="KW-1185">Reference proteome</keyword>
<organism evidence="4 5">
    <name type="scientific">Acidiphilium iwatense</name>
    <dbReference type="NCBI Taxonomy" id="768198"/>
    <lineage>
        <taxon>Bacteria</taxon>
        <taxon>Pseudomonadati</taxon>
        <taxon>Pseudomonadota</taxon>
        <taxon>Alphaproteobacteria</taxon>
        <taxon>Acetobacterales</taxon>
        <taxon>Acidocellaceae</taxon>
        <taxon>Acidiphilium</taxon>
    </lineage>
</organism>
<dbReference type="Gene3D" id="3.40.50.12820">
    <property type="match status" value="1"/>
</dbReference>
<dbReference type="NCBIfam" id="TIGR02262">
    <property type="entry name" value="benz_CoA_lig"/>
    <property type="match status" value="1"/>
</dbReference>
<dbReference type="InterPro" id="IPR000873">
    <property type="entry name" value="AMP-dep_synth/lig_dom"/>
</dbReference>
<reference evidence="4 5" key="1">
    <citation type="submission" date="2022-01" db="EMBL/GenBank/DDBJ databases">
        <authorList>
            <person name="Won M."/>
            <person name="Kim S.-J."/>
            <person name="Kwon S.-W."/>
        </authorList>
    </citation>
    <scope>NUCLEOTIDE SEQUENCE [LARGE SCALE GENOMIC DNA]</scope>
    <source>
        <strain evidence="4 5">KCTC 23505</strain>
    </source>
</reference>
<protein>
    <submittedName>
        <fullName evidence="4">Benzoate-CoA ligase family protein</fullName>
    </submittedName>
</protein>
<evidence type="ECO:0000256" key="1">
    <source>
        <dbReference type="ARBA" id="ARBA00022598"/>
    </source>
</evidence>
<dbReference type="Gene3D" id="3.30.300.30">
    <property type="match status" value="1"/>
</dbReference>
<dbReference type="Proteomes" id="UP001521209">
    <property type="component" value="Unassembled WGS sequence"/>
</dbReference>
<sequence>MAIKRGTIKVPGDKPGNAADYFIDRHVREGRGERIVFIDETRAITYAGLHAETSRFAAGLRVADIRREARIALILLDSIEFPVAFWGAIRAGVVPVPVNTMLPADQIGYILGDCRAEAAIVSAALLPALAPTLSSLPDLRRIIVAGDTEATSGVMSLDALMAPDGDDAPPADASPDELAFFLYSSGSTSAPKGVRHVHGSLRATADTFAAQVLEIAPDDLVYSAAKLFFAYGLGNAMTFPMSVAAAAVLSPHRPTPEHVFALMRAHRPSIFCGVPTLYANLLHHPGIGPGAGSDRLRRCTSAGEALPPHIGTAWSRITGADIIDGVGSTEMLHIFLSNRPGTIRYGTSGIAVPGYVLRLVDEDGRDIEGEGPGELWVRGASMADGYWNLLEKSRRTFIGEWMVTGDKYTRDTDGFYTYCGRSDDMFKVSGIWVSPFEVETALTSHSSVLEAAVIGDRDADGLTKPRAFIVLNEEIPATPDLIRQLQEHVKRRIGPWKYPRWIDIVDDLPKTATGKIQRFKLRAGVCP</sequence>
<feature type="domain" description="AMP-binding enzyme C-terminal" evidence="3">
    <location>
        <begin position="437"/>
        <end position="515"/>
    </location>
</feature>
<dbReference type="InterPro" id="IPR025110">
    <property type="entry name" value="AMP-bd_C"/>
</dbReference>
<dbReference type="Gene3D" id="2.30.38.10">
    <property type="entry name" value="Luciferase, Domain 3"/>
    <property type="match status" value="1"/>
</dbReference>
<dbReference type="Pfam" id="PF13193">
    <property type="entry name" value="AMP-binding_C"/>
    <property type="match status" value="1"/>
</dbReference>
<feature type="domain" description="AMP-dependent synthetase/ligase" evidence="2">
    <location>
        <begin position="29"/>
        <end position="387"/>
    </location>
</feature>
<evidence type="ECO:0000259" key="2">
    <source>
        <dbReference type="Pfam" id="PF00501"/>
    </source>
</evidence>
<evidence type="ECO:0000313" key="4">
    <source>
        <dbReference type="EMBL" id="MCF3948759.1"/>
    </source>
</evidence>
<dbReference type="Gene3D" id="3.40.50.980">
    <property type="match status" value="1"/>
</dbReference>
<dbReference type="InterPro" id="IPR020845">
    <property type="entry name" value="AMP-binding_CS"/>
</dbReference>
<comment type="caution">
    <text evidence="4">The sequence shown here is derived from an EMBL/GenBank/DDBJ whole genome shotgun (WGS) entry which is preliminary data.</text>
</comment>
<dbReference type="PROSITE" id="PS00455">
    <property type="entry name" value="AMP_BINDING"/>
    <property type="match status" value="1"/>
</dbReference>
<keyword evidence="1 4" id="KW-0436">Ligase</keyword>
<dbReference type="PANTHER" id="PTHR43352:SF1">
    <property type="entry name" value="ANTHRANILATE--COA LIGASE"/>
    <property type="match status" value="1"/>
</dbReference>